<reference evidence="4 5" key="2">
    <citation type="journal article" date="2011" name="J. Antibiot.">
        <title>Furaquinocins I and J: novel polyketide isoprenoid hybrid compounds from Streptomyces reveromyceticus SN-593.</title>
        <authorList>
            <person name="Panthee S."/>
            <person name="Takahashi S."/>
            <person name="Takagi H."/>
            <person name="Nogawa T."/>
            <person name="Oowada E."/>
            <person name="Uramoto M."/>
            <person name="Osada H."/>
        </authorList>
    </citation>
    <scope>NUCLEOTIDE SEQUENCE [LARGE SCALE GENOMIC DNA]</scope>
    <source>
        <strain evidence="4 5">SN-593</strain>
    </source>
</reference>
<dbReference type="SUPFAM" id="SSF51197">
    <property type="entry name" value="Clavaminate synthase-like"/>
    <property type="match status" value="1"/>
</dbReference>
<dbReference type="Proteomes" id="UP000595703">
    <property type="component" value="Chromosome"/>
</dbReference>
<feature type="domain" description="TauD/TfdA-like" evidence="3">
    <location>
        <begin position="41"/>
        <end position="217"/>
    </location>
</feature>
<evidence type="ECO:0000259" key="3">
    <source>
        <dbReference type="Pfam" id="PF02668"/>
    </source>
</evidence>
<dbReference type="GO" id="GO:0016491">
    <property type="term" value="F:oxidoreductase activity"/>
    <property type="evidence" value="ECO:0007669"/>
    <property type="project" value="UniProtKB-KW"/>
</dbReference>
<evidence type="ECO:0000256" key="2">
    <source>
        <dbReference type="ARBA" id="ARBA00023004"/>
    </source>
</evidence>
<keyword evidence="5" id="KW-1185">Reference proteome</keyword>
<dbReference type="InterPro" id="IPR003819">
    <property type="entry name" value="TauD/TfdA-like"/>
</dbReference>
<accession>A0A7U3V0C4</accession>
<gene>
    <name evidence="4" type="ORF">RVR_9528</name>
</gene>
<reference evidence="4 5" key="3">
    <citation type="journal article" date="2011" name="Nat. Chem. Biol.">
        <title>Reveromycin A biosynthesis uses RevG and RevJ for stereospecific spiroacetal formation.</title>
        <authorList>
            <person name="Takahashi S."/>
            <person name="Toyoda A."/>
            <person name="Sekiyama Y."/>
            <person name="Takagi H."/>
            <person name="Nogawa T."/>
            <person name="Uramoto M."/>
            <person name="Suzuki R."/>
            <person name="Koshino H."/>
            <person name="Kumano T."/>
            <person name="Panthee S."/>
            <person name="Dairi T."/>
            <person name="Ishikawa J."/>
            <person name="Ikeda H."/>
            <person name="Sakaki Y."/>
            <person name="Osada H."/>
        </authorList>
    </citation>
    <scope>NUCLEOTIDE SEQUENCE [LARGE SCALE GENOMIC DNA]</scope>
    <source>
        <strain evidence="4 5">SN-593</strain>
    </source>
</reference>
<sequence length="231" mass="25945">MGSREDAEGLLGRLGRILPQYDGRTSHEIEATPGFEGLLHSKSSREIYVHTEAPGWDPVPQYLALYCHAQARCGGGHTTICDGRKFLADLGDRERALMFDVELEFPGAYGKQGKDGEAEWTVRTPMVSRDASGSEVIRFSYTHLTFGDYTPDLGREVSVDRLPLGREGIDLAAHGTRFFTDNHLPVLIPDHALLIWDNRRMFHGRSAYTDRRRHLTRFFVGAQEGADRTGR</sequence>
<reference evidence="4 5" key="4">
    <citation type="journal article" date="2020" name="Sci. Rep.">
        <title>beta-carboline chemical signals induce reveromycin production through a LuxR family regulator in Streptomyces sp. SN-593.</title>
        <authorList>
            <person name="Panthee S."/>
            <person name="Kito N."/>
            <person name="Hayashi T."/>
            <person name="Shimizu T."/>
            <person name="Ishikawa J."/>
            <person name="Hamamoto H."/>
            <person name="Osada H."/>
            <person name="Takahashi S."/>
        </authorList>
    </citation>
    <scope>NUCLEOTIDE SEQUENCE [LARGE SCALE GENOMIC DNA]</scope>
    <source>
        <strain evidence="4 5">SN-593</strain>
    </source>
</reference>
<dbReference type="InterPro" id="IPR042098">
    <property type="entry name" value="TauD-like_sf"/>
</dbReference>
<evidence type="ECO:0000313" key="4">
    <source>
        <dbReference type="EMBL" id="BBB01899.1"/>
    </source>
</evidence>
<evidence type="ECO:0000313" key="5">
    <source>
        <dbReference type="Proteomes" id="UP000595703"/>
    </source>
</evidence>
<dbReference type="KEGG" id="arev:RVR_9528"/>
<dbReference type="AlphaFoldDB" id="A0A7U3V0C4"/>
<name>A0A7U3V0C4_9ACTN</name>
<reference evidence="4 5" key="1">
    <citation type="journal article" date="2010" name="J. Bacteriol.">
        <title>Biochemical characterization of a novel indole prenyltransferase from Streptomyces sp. SN-593.</title>
        <authorList>
            <person name="Takahashi S."/>
            <person name="Takagi H."/>
            <person name="Toyoda A."/>
            <person name="Uramoto M."/>
            <person name="Nogawa T."/>
            <person name="Ueki M."/>
            <person name="Sakaki Y."/>
            <person name="Osada H."/>
        </authorList>
    </citation>
    <scope>NUCLEOTIDE SEQUENCE [LARGE SCALE GENOMIC DNA]</scope>
    <source>
        <strain evidence="4 5">SN-593</strain>
    </source>
</reference>
<dbReference type="Gene3D" id="3.60.130.10">
    <property type="entry name" value="Clavaminate synthase-like"/>
    <property type="match status" value="1"/>
</dbReference>
<dbReference type="EMBL" id="AP018365">
    <property type="protein sequence ID" value="BBB01899.1"/>
    <property type="molecule type" value="Genomic_DNA"/>
</dbReference>
<protein>
    <recommendedName>
        <fullName evidence="3">TauD/TfdA-like domain-containing protein</fullName>
    </recommendedName>
</protein>
<organism evidence="4 5">
    <name type="scientific">Actinacidiphila reveromycinica</name>
    <dbReference type="NCBI Taxonomy" id="659352"/>
    <lineage>
        <taxon>Bacteria</taxon>
        <taxon>Bacillati</taxon>
        <taxon>Actinomycetota</taxon>
        <taxon>Actinomycetes</taxon>
        <taxon>Kitasatosporales</taxon>
        <taxon>Streptomycetaceae</taxon>
        <taxon>Actinacidiphila</taxon>
    </lineage>
</organism>
<keyword evidence="1" id="KW-0560">Oxidoreductase</keyword>
<keyword evidence="2" id="KW-0408">Iron</keyword>
<evidence type="ECO:0000256" key="1">
    <source>
        <dbReference type="ARBA" id="ARBA00023002"/>
    </source>
</evidence>
<proteinExistence type="predicted"/>
<dbReference type="Pfam" id="PF02668">
    <property type="entry name" value="TauD"/>
    <property type="match status" value="1"/>
</dbReference>